<dbReference type="PANTHER" id="PTHR43065">
    <property type="entry name" value="SENSOR HISTIDINE KINASE"/>
    <property type="match status" value="1"/>
</dbReference>
<comment type="caution">
    <text evidence="7">The sequence shown here is derived from an EMBL/GenBank/DDBJ whole genome shotgun (WGS) entry which is preliminary data.</text>
</comment>
<dbReference type="PRINTS" id="PR00344">
    <property type="entry name" value="BCTRLSENSOR"/>
</dbReference>
<dbReference type="Gene3D" id="3.30.565.10">
    <property type="entry name" value="Histidine kinase-like ATPase, C-terminal domain"/>
    <property type="match status" value="1"/>
</dbReference>
<dbReference type="SUPFAM" id="SSF47384">
    <property type="entry name" value="Homodimeric domain of signal transducing histidine kinase"/>
    <property type="match status" value="1"/>
</dbReference>
<dbReference type="EMBL" id="QBMP01000188">
    <property type="protein sequence ID" value="PZO50446.1"/>
    <property type="molecule type" value="Genomic_DNA"/>
</dbReference>
<evidence type="ECO:0000256" key="4">
    <source>
        <dbReference type="ARBA" id="ARBA00022777"/>
    </source>
</evidence>
<dbReference type="PANTHER" id="PTHR43065:SF50">
    <property type="entry name" value="HISTIDINE KINASE"/>
    <property type="match status" value="1"/>
</dbReference>
<dbReference type="CDD" id="cd00082">
    <property type="entry name" value="HisKA"/>
    <property type="match status" value="1"/>
</dbReference>
<proteinExistence type="predicted"/>
<evidence type="ECO:0000256" key="1">
    <source>
        <dbReference type="ARBA" id="ARBA00000085"/>
    </source>
</evidence>
<evidence type="ECO:0000256" key="3">
    <source>
        <dbReference type="ARBA" id="ARBA00022553"/>
    </source>
</evidence>
<dbReference type="SMART" id="SM00387">
    <property type="entry name" value="HATPase_c"/>
    <property type="match status" value="1"/>
</dbReference>
<reference evidence="8" key="1">
    <citation type="submission" date="2018-04" db="EMBL/GenBank/DDBJ databases">
        <authorList>
            <person name="Cornet L."/>
        </authorList>
    </citation>
    <scope>NUCLEOTIDE SEQUENCE [LARGE SCALE GENOMIC DNA]</scope>
</reference>
<evidence type="ECO:0000313" key="7">
    <source>
        <dbReference type="EMBL" id="PZO50446.1"/>
    </source>
</evidence>
<dbReference type="InterPro" id="IPR005467">
    <property type="entry name" value="His_kinase_dom"/>
</dbReference>
<dbReference type="Pfam" id="PF02518">
    <property type="entry name" value="HATPase_c"/>
    <property type="match status" value="1"/>
</dbReference>
<dbReference type="InterPro" id="IPR003661">
    <property type="entry name" value="HisK_dim/P_dom"/>
</dbReference>
<feature type="domain" description="Histidine kinase" evidence="6">
    <location>
        <begin position="31"/>
        <end position="278"/>
    </location>
</feature>
<evidence type="ECO:0000259" key="6">
    <source>
        <dbReference type="PROSITE" id="PS50109"/>
    </source>
</evidence>
<keyword evidence="3" id="KW-0597">Phosphoprotein</keyword>
<reference evidence="7 8" key="2">
    <citation type="submission" date="2018-06" db="EMBL/GenBank/DDBJ databases">
        <title>Metagenomic assembly of (sub)arctic Cyanobacteria and their associated microbiome from non-axenic cultures.</title>
        <authorList>
            <person name="Baurain D."/>
        </authorList>
    </citation>
    <scope>NUCLEOTIDE SEQUENCE [LARGE SCALE GENOMIC DNA]</scope>
    <source>
        <strain evidence="7">ULC027bin1</strain>
    </source>
</reference>
<keyword evidence="4 7" id="KW-0418">Kinase</keyword>
<sequence length="280" mass="30749">LLQNTLRQLQQTQAQLIQSEKMVSLGQTVAGIAHEINNPVNFIHGNLNPAQQAFDDLLALVELFQDTYPKPTPKIAEAIAEIDLAFLAKDIPDMLKSMQGGTERIRKIVKSLRIFSRLDEAEFKAVDIHQGIDSALMILQSKLKVHPHRSEIYICQQYGDLPLLNCHASQLNQAFINILSNAIEALEDKTDALKITIQTEHVADSVVIKISDNGVGIPEEIQAKIFDPFFTTKPVGKGIGLGLSVCYQSIVETHSGTLKCVSNVGMGSEFIIEIPIVTAA</sequence>
<protein>
    <recommendedName>
        <fullName evidence="2">histidine kinase</fullName>
        <ecNumber evidence="2">2.7.13.3</ecNumber>
    </recommendedName>
</protein>
<dbReference type="InterPro" id="IPR003594">
    <property type="entry name" value="HATPase_dom"/>
</dbReference>
<dbReference type="GO" id="GO:0000155">
    <property type="term" value="F:phosphorelay sensor kinase activity"/>
    <property type="evidence" value="ECO:0007669"/>
    <property type="project" value="InterPro"/>
</dbReference>
<dbReference type="AlphaFoldDB" id="A0A2W4WZT3"/>
<dbReference type="InterPro" id="IPR036097">
    <property type="entry name" value="HisK_dim/P_sf"/>
</dbReference>
<comment type="catalytic activity">
    <reaction evidence="1">
        <text>ATP + protein L-histidine = ADP + protein N-phospho-L-histidine.</text>
        <dbReference type="EC" id="2.7.13.3"/>
    </reaction>
</comment>
<accession>A0A2W4WZT3</accession>
<keyword evidence="4 7" id="KW-0808">Transferase</keyword>
<gene>
    <name evidence="7" type="ORF">DCF15_15810</name>
</gene>
<dbReference type="SMART" id="SM00388">
    <property type="entry name" value="HisKA"/>
    <property type="match status" value="1"/>
</dbReference>
<keyword evidence="5" id="KW-0902">Two-component regulatory system</keyword>
<name>A0A2W4WZT3_9CYAN</name>
<dbReference type="Proteomes" id="UP000249794">
    <property type="component" value="Unassembled WGS sequence"/>
</dbReference>
<dbReference type="InterPro" id="IPR004358">
    <property type="entry name" value="Sig_transdc_His_kin-like_C"/>
</dbReference>
<evidence type="ECO:0000313" key="8">
    <source>
        <dbReference type="Proteomes" id="UP000249794"/>
    </source>
</evidence>
<dbReference type="SUPFAM" id="SSF55874">
    <property type="entry name" value="ATPase domain of HSP90 chaperone/DNA topoisomerase II/histidine kinase"/>
    <property type="match status" value="1"/>
</dbReference>
<dbReference type="Gene3D" id="1.10.287.130">
    <property type="match status" value="1"/>
</dbReference>
<feature type="non-terminal residue" evidence="7">
    <location>
        <position position="1"/>
    </location>
</feature>
<evidence type="ECO:0000256" key="2">
    <source>
        <dbReference type="ARBA" id="ARBA00012438"/>
    </source>
</evidence>
<dbReference type="InterPro" id="IPR036890">
    <property type="entry name" value="HATPase_C_sf"/>
</dbReference>
<dbReference type="PROSITE" id="PS50109">
    <property type="entry name" value="HIS_KIN"/>
    <property type="match status" value="1"/>
</dbReference>
<evidence type="ECO:0000256" key="5">
    <source>
        <dbReference type="ARBA" id="ARBA00023012"/>
    </source>
</evidence>
<dbReference type="EC" id="2.7.13.3" evidence="2"/>
<organism evidence="7 8">
    <name type="scientific">Phormidesmis priestleyi</name>
    <dbReference type="NCBI Taxonomy" id="268141"/>
    <lineage>
        <taxon>Bacteria</taxon>
        <taxon>Bacillati</taxon>
        <taxon>Cyanobacteriota</taxon>
        <taxon>Cyanophyceae</taxon>
        <taxon>Leptolyngbyales</taxon>
        <taxon>Leptolyngbyaceae</taxon>
        <taxon>Phormidesmis</taxon>
    </lineage>
</organism>